<evidence type="ECO:0000313" key="3">
    <source>
        <dbReference type="Proteomes" id="UP001139103"/>
    </source>
</evidence>
<gene>
    <name evidence="2" type="ORF">LOC68_18740</name>
</gene>
<proteinExistence type="predicted"/>
<dbReference type="EMBL" id="JAJKFT010000010">
    <property type="protein sequence ID" value="MCC9630437.1"/>
    <property type="molecule type" value="Genomic_DNA"/>
</dbReference>
<organism evidence="2 3">
    <name type="scientific">Blastopirellula sediminis</name>
    <dbReference type="NCBI Taxonomy" id="2894196"/>
    <lineage>
        <taxon>Bacteria</taxon>
        <taxon>Pseudomonadati</taxon>
        <taxon>Planctomycetota</taxon>
        <taxon>Planctomycetia</taxon>
        <taxon>Pirellulales</taxon>
        <taxon>Pirellulaceae</taxon>
        <taxon>Blastopirellula</taxon>
    </lineage>
</organism>
<evidence type="ECO:0000313" key="2">
    <source>
        <dbReference type="EMBL" id="MCC9630437.1"/>
    </source>
</evidence>
<sequence length="82" mass="8745">MVRRMESFDLYHLGLGVICAAIFFLGCAPPPHTAHDDVTPAVDSTVDPTPLETERKGKIDIDIGGGKGVDIDIEGRAENPAN</sequence>
<reference evidence="2" key="1">
    <citation type="submission" date="2021-11" db="EMBL/GenBank/DDBJ databases">
        <title>Genome sequence.</title>
        <authorList>
            <person name="Sun Q."/>
        </authorList>
    </citation>
    <scope>NUCLEOTIDE SEQUENCE</scope>
    <source>
        <strain evidence="2">JC732</strain>
    </source>
</reference>
<feature type="region of interest" description="Disordered" evidence="1">
    <location>
        <begin position="34"/>
        <end position="62"/>
    </location>
</feature>
<accession>A0A9X1MQ72</accession>
<feature type="compositionally biased region" description="Basic and acidic residues" evidence="1">
    <location>
        <begin position="52"/>
        <end position="61"/>
    </location>
</feature>
<protein>
    <submittedName>
        <fullName evidence="2">Uncharacterized protein</fullName>
    </submittedName>
</protein>
<comment type="caution">
    <text evidence="2">The sequence shown here is derived from an EMBL/GenBank/DDBJ whole genome shotgun (WGS) entry which is preliminary data.</text>
</comment>
<keyword evidence="3" id="KW-1185">Reference proteome</keyword>
<dbReference type="AlphaFoldDB" id="A0A9X1MQ72"/>
<name>A0A9X1MQ72_9BACT</name>
<dbReference type="RefSeq" id="WP_230221576.1">
    <property type="nucleotide sequence ID" value="NZ_JAJKFT010000010.1"/>
</dbReference>
<evidence type="ECO:0000256" key="1">
    <source>
        <dbReference type="SAM" id="MobiDB-lite"/>
    </source>
</evidence>
<dbReference type="Proteomes" id="UP001139103">
    <property type="component" value="Unassembled WGS sequence"/>
</dbReference>
<dbReference type="PROSITE" id="PS51257">
    <property type="entry name" value="PROKAR_LIPOPROTEIN"/>
    <property type="match status" value="1"/>
</dbReference>